<dbReference type="RefSeq" id="WP_093325459.1">
    <property type="nucleotide sequence ID" value="NZ_FOSZ01000009.1"/>
</dbReference>
<keyword evidence="7" id="KW-0067">ATP-binding</keyword>
<dbReference type="PANTHER" id="PTHR45339:SF1">
    <property type="entry name" value="HYBRID SIGNAL TRANSDUCTION HISTIDINE KINASE J"/>
    <property type="match status" value="1"/>
</dbReference>
<dbReference type="SUPFAM" id="SSF52172">
    <property type="entry name" value="CheY-like"/>
    <property type="match status" value="1"/>
</dbReference>
<keyword evidence="8" id="KW-0902">Two-component regulatory system</keyword>
<evidence type="ECO:0000256" key="10">
    <source>
        <dbReference type="SAM" id="Phobius"/>
    </source>
</evidence>
<dbReference type="EC" id="2.7.13.3" evidence="2"/>
<dbReference type="InterPro" id="IPR005467">
    <property type="entry name" value="His_kinase_dom"/>
</dbReference>
<dbReference type="PROSITE" id="PS50110">
    <property type="entry name" value="RESPONSE_REGULATORY"/>
    <property type="match status" value="1"/>
</dbReference>
<dbReference type="PROSITE" id="PS50112">
    <property type="entry name" value="PAS"/>
    <property type="match status" value="1"/>
</dbReference>
<evidence type="ECO:0000256" key="4">
    <source>
        <dbReference type="ARBA" id="ARBA00022679"/>
    </source>
</evidence>
<feature type="domain" description="Histidine kinase" evidence="11">
    <location>
        <begin position="379"/>
        <end position="596"/>
    </location>
</feature>
<dbReference type="InterPro" id="IPR001789">
    <property type="entry name" value="Sig_transdc_resp-reg_receiver"/>
</dbReference>
<dbReference type="InterPro" id="IPR001610">
    <property type="entry name" value="PAC"/>
</dbReference>
<keyword evidence="5" id="KW-0547">Nucleotide-binding</keyword>
<gene>
    <name evidence="15" type="ORF">SAMN04488036_1099</name>
</gene>
<keyword evidence="4" id="KW-0808">Transferase</keyword>
<dbReference type="Pfam" id="PF00072">
    <property type="entry name" value="Response_reg"/>
    <property type="match status" value="1"/>
</dbReference>
<evidence type="ECO:0000313" key="15">
    <source>
        <dbReference type="EMBL" id="SFL30122.1"/>
    </source>
</evidence>
<dbReference type="GO" id="GO:0005524">
    <property type="term" value="F:ATP binding"/>
    <property type="evidence" value="ECO:0007669"/>
    <property type="project" value="UniProtKB-KW"/>
</dbReference>
<proteinExistence type="predicted"/>
<dbReference type="SMART" id="SM00387">
    <property type="entry name" value="HATPase_c"/>
    <property type="match status" value="1"/>
</dbReference>
<dbReference type="InterPro" id="IPR004358">
    <property type="entry name" value="Sig_transdc_His_kin-like_C"/>
</dbReference>
<evidence type="ECO:0000256" key="9">
    <source>
        <dbReference type="PROSITE-ProRule" id="PRU00169"/>
    </source>
</evidence>
<dbReference type="InterPro" id="IPR036097">
    <property type="entry name" value="HisK_dim/P_sf"/>
</dbReference>
<dbReference type="SMART" id="SM00448">
    <property type="entry name" value="REC"/>
    <property type="match status" value="1"/>
</dbReference>
<feature type="transmembrane region" description="Helical" evidence="10">
    <location>
        <begin position="152"/>
        <end position="174"/>
    </location>
</feature>
<dbReference type="AlphaFoldDB" id="A0A1I4GJ97"/>
<name>A0A1I4GJ97_9RHOB</name>
<dbReference type="CDD" id="cd17546">
    <property type="entry name" value="REC_hyHK_CKI1_RcsC-like"/>
    <property type="match status" value="1"/>
</dbReference>
<feature type="domain" description="Response regulatory" evidence="12">
    <location>
        <begin position="621"/>
        <end position="736"/>
    </location>
</feature>
<sequence>MKKETSSDGAPPSIQAAMAATRREKEQLDFYINDRAKRIKVRLVLYLLGCSLAYLAIGFWLSLCAFAVLLLSDLFDVYNLLRVVRPLMVAGKLRMARRRAFVSGLMQGLGFGLATCFYFFTVPNPDIIFVIGCFGLGAVNAVIVLPQNKEVALARLGLYGVAPICMVLIQKTFFGGWEPVIINSPAVVMLLACMIYMILTFAKAGMENHSVNGALFRSREDLKQAYEHMARQQAEMRRLSQVALKANDTVIITDPQRRIVWVNEAFTRHSGYTPEEAHGRYVAELMTQNDPEIMKNDSIDRAAATGGRFRGEVQSIRKDGSHYWLDVNLFPIFGDDGEVEFFVTIERDVTEARKVAKDMAEARAQAEAGARAKAEFLANMSHEIRTPLTGVMGMAELLAETDLDDEQRRYADTIRSSSLSLMAIINDILDLSKLDAGRMELHPVPFAPEACFRETLDLLEPMARAKGLSLRLTVPDELPGMVKADDGRLRQVATNIIGNAIKFTEKGSVVVTLSADAQGRLCFAVRDTGIGISKDKQEQIFDHFTQAEASTTRRFGGSGLGLSISRHIVAAMGGEIQLTSELGKGATFCVCVPVDVLSDATEETPKPATSPISVDLVAGSSILIVEDNQTNRFLLGRYLKDQPVVVDFAVDGVDALEKTAAGPYDLVFMDVSMPRMGGIEATRQIRELPIPQPTIVALTAHAFDDERQACLDAGMDDFLTKPIRKVDFLRRIAEFQNGEAAAA</sequence>
<dbReference type="OrthoDB" id="9801651at2"/>
<dbReference type="STRING" id="1280847.SAMN04488036_1099"/>
<dbReference type="InterPro" id="IPR003594">
    <property type="entry name" value="HATPase_dom"/>
</dbReference>
<dbReference type="SMART" id="SM00086">
    <property type="entry name" value="PAC"/>
    <property type="match status" value="1"/>
</dbReference>
<keyword evidence="10" id="KW-1133">Transmembrane helix</keyword>
<feature type="modified residue" description="4-aspartylphosphate" evidence="9">
    <location>
        <position position="670"/>
    </location>
</feature>
<dbReference type="SUPFAM" id="SSF55785">
    <property type="entry name" value="PYP-like sensor domain (PAS domain)"/>
    <property type="match status" value="1"/>
</dbReference>
<dbReference type="Pfam" id="PF00512">
    <property type="entry name" value="HisKA"/>
    <property type="match status" value="1"/>
</dbReference>
<dbReference type="EMBL" id="FOSZ01000009">
    <property type="protein sequence ID" value="SFL30122.1"/>
    <property type="molecule type" value="Genomic_DNA"/>
</dbReference>
<evidence type="ECO:0000256" key="3">
    <source>
        <dbReference type="ARBA" id="ARBA00022553"/>
    </source>
</evidence>
<evidence type="ECO:0000256" key="7">
    <source>
        <dbReference type="ARBA" id="ARBA00022840"/>
    </source>
</evidence>
<dbReference type="Gene3D" id="3.30.565.10">
    <property type="entry name" value="Histidine kinase-like ATPase, C-terminal domain"/>
    <property type="match status" value="1"/>
</dbReference>
<dbReference type="InterPro" id="IPR000700">
    <property type="entry name" value="PAS-assoc_C"/>
</dbReference>
<dbReference type="FunFam" id="3.30.565.10:FF:000078">
    <property type="entry name" value="Two-component sensor histidine kinase"/>
    <property type="match status" value="1"/>
</dbReference>
<dbReference type="NCBIfam" id="TIGR00229">
    <property type="entry name" value="sensory_box"/>
    <property type="match status" value="1"/>
</dbReference>
<dbReference type="GO" id="GO:0000155">
    <property type="term" value="F:phosphorelay sensor kinase activity"/>
    <property type="evidence" value="ECO:0007669"/>
    <property type="project" value="InterPro"/>
</dbReference>
<keyword evidence="16" id="KW-1185">Reference proteome</keyword>
<dbReference type="Proteomes" id="UP000198851">
    <property type="component" value="Unassembled WGS sequence"/>
</dbReference>
<evidence type="ECO:0000256" key="2">
    <source>
        <dbReference type="ARBA" id="ARBA00012438"/>
    </source>
</evidence>
<dbReference type="PRINTS" id="PR00344">
    <property type="entry name" value="BCTRLSENSOR"/>
</dbReference>
<dbReference type="PROSITE" id="PS50113">
    <property type="entry name" value="PAC"/>
    <property type="match status" value="1"/>
</dbReference>
<keyword evidence="3 9" id="KW-0597">Phosphoprotein</keyword>
<feature type="transmembrane region" description="Helical" evidence="10">
    <location>
        <begin position="43"/>
        <end position="71"/>
    </location>
</feature>
<feature type="transmembrane region" description="Helical" evidence="10">
    <location>
        <begin position="100"/>
        <end position="121"/>
    </location>
</feature>
<evidence type="ECO:0000259" key="12">
    <source>
        <dbReference type="PROSITE" id="PS50110"/>
    </source>
</evidence>
<dbReference type="Gene3D" id="1.10.287.130">
    <property type="match status" value="1"/>
</dbReference>
<dbReference type="SMART" id="SM00388">
    <property type="entry name" value="HisKA"/>
    <property type="match status" value="1"/>
</dbReference>
<dbReference type="SUPFAM" id="SSF47384">
    <property type="entry name" value="Homodimeric domain of signal transducing histidine kinase"/>
    <property type="match status" value="1"/>
</dbReference>
<keyword evidence="10" id="KW-0812">Transmembrane</keyword>
<evidence type="ECO:0000256" key="8">
    <source>
        <dbReference type="ARBA" id="ARBA00023012"/>
    </source>
</evidence>
<dbReference type="SUPFAM" id="SSF55874">
    <property type="entry name" value="ATPase domain of HSP90 chaperone/DNA topoisomerase II/histidine kinase"/>
    <property type="match status" value="1"/>
</dbReference>
<accession>A0A1I4GJ97</accession>
<dbReference type="InterPro" id="IPR011006">
    <property type="entry name" value="CheY-like_superfamily"/>
</dbReference>
<dbReference type="PANTHER" id="PTHR45339">
    <property type="entry name" value="HYBRID SIGNAL TRANSDUCTION HISTIDINE KINASE J"/>
    <property type="match status" value="1"/>
</dbReference>
<evidence type="ECO:0000259" key="13">
    <source>
        <dbReference type="PROSITE" id="PS50112"/>
    </source>
</evidence>
<dbReference type="InterPro" id="IPR000014">
    <property type="entry name" value="PAS"/>
</dbReference>
<feature type="transmembrane region" description="Helical" evidence="10">
    <location>
        <begin position="127"/>
        <end position="145"/>
    </location>
</feature>
<organism evidence="15 16">
    <name type="scientific">Shimia haliotis</name>
    <dbReference type="NCBI Taxonomy" id="1280847"/>
    <lineage>
        <taxon>Bacteria</taxon>
        <taxon>Pseudomonadati</taxon>
        <taxon>Pseudomonadota</taxon>
        <taxon>Alphaproteobacteria</taxon>
        <taxon>Rhodobacterales</taxon>
        <taxon>Roseobacteraceae</taxon>
    </lineage>
</organism>
<dbReference type="Gene3D" id="3.30.450.20">
    <property type="entry name" value="PAS domain"/>
    <property type="match status" value="1"/>
</dbReference>
<protein>
    <recommendedName>
        <fullName evidence="2">histidine kinase</fullName>
        <ecNumber evidence="2">2.7.13.3</ecNumber>
    </recommendedName>
</protein>
<evidence type="ECO:0000259" key="11">
    <source>
        <dbReference type="PROSITE" id="PS50109"/>
    </source>
</evidence>
<evidence type="ECO:0000259" key="14">
    <source>
        <dbReference type="PROSITE" id="PS50113"/>
    </source>
</evidence>
<keyword evidence="6 15" id="KW-0418">Kinase</keyword>
<dbReference type="CDD" id="cd16922">
    <property type="entry name" value="HATPase_EvgS-ArcB-TorS-like"/>
    <property type="match status" value="1"/>
</dbReference>
<dbReference type="InterPro" id="IPR003661">
    <property type="entry name" value="HisK_dim/P_dom"/>
</dbReference>
<dbReference type="Pfam" id="PF13426">
    <property type="entry name" value="PAS_9"/>
    <property type="match status" value="1"/>
</dbReference>
<dbReference type="InterPro" id="IPR036890">
    <property type="entry name" value="HATPase_C_sf"/>
</dbReference>
<dbReference type="CDD" id="cd00130">
    <property type="entry name" value="PAS"/>
    <property type="match status" value="1"/>
</dbReference>
<evidence type="ECO:0000256" key="5">
    <source>
        <dbReference type="ARBA" id="ARBA00022741"/>
    </source>
</evidence>
<dbReference type="PROSITE" id="PS50109">
    <property type="entry name" value="HIS_KIN"/>
    <property type="match status" value="1"/>
</dbReference>
<dbReference type="SMART" id="SM00091">
    <property type="entry name" value="PAS"/>
    <property type="match status" value="1"/>
</dbReference>
<dbReference type="Gene3D" id="3.40.50.2300">
    <property type="match status" value="1"/>
</dbReference>
<evidence type="ECO:0000256" key="1">
    <source>
        <dbReference type="ARBA" id="ARBA00000085"/>
    </source>
</evidence>
<evidence type="ECO:0000313" key="16">
    <source>
        <dbReference type="Proteomes" id="UP000198851"/>
    </source>
</evidence>
<feature type="transmembrane region" description="Helical" evidence="10">
    <location>
        <begin position="180"/>
        <end position="199"/>
    </location>
</feature>
<comment type="catalytic activity">
    <reaction evidence="1">
        <text>ATP + protein L-histidine = ADP + protein N-phospho-L-histidine.</text>
        <dbReference type="EC" id="2.7.13.3"/>
    </reaction>
</comment>
<dbReference type="InterPro" id="IPR035965">
    <property type="entry name" value="PAS-like_dom_sf"/>
</dbReference>
<feature type="domain" description="PAS" evidence="13">
    <location>
        <begin position="232"/>
        <end position="306"/>
    </location>
</feature>
<feature type="domain" description="PAC" evidence="14">
    <location>
        <begin position="309"/>
        <end position="361"/>
    </location>
</feature>
<evidence type="ECO:0000256" key="6">
    <source>
        <dbReference type="ARBA" id="ARBA00022777"/>
    </source>
</evidence>
<dbReference type="Pfam" id="PF02518">
    <property type="entry name" value="HATPase_c"/>
    <property type="match status" value="1"/>
</dbReference>
<keyword evidence="10" id="KW-0472">Membrane</keyword>
<reference evidence="16" key="1">
    <citation type="submission" date="2016-10" db="EMBL/GenBank/DDBJ databases">
        <authorList>
            <person name="Varghese N."/>
            <person name="Submissions S."/>
        </authorList>
    </citation>
    <scope>NUCLEOTIDE SEQUENCE [LARGE SCALE GENOMIC DNA]</scope>
    <source>
        <strain evidence="16">DSM 28453</strain>
    </source>
</reference>
<dbReference type="FunFam" id="1.10.287.130:FF:000002">
    <property type="entry name" value="Two-component osmosensing histidine kinase"/>
    <property type="match status" value="1"/>
</dbReference>
<dbReference type="CDD" id="cd00082">
    <property type="entry name" value="HisKA"/>
    <property type="match status" value="1"/>
</dbReference>